<dbReference type="PANTHER" id="PTHR31317">
    <property type="entry name" value="OS08G0163500 PROTEIN"/>
    <property type="match status" value="1"/>
</dbReference>
<dbReference type="EnsemblPlants" id="Pp3c6_18500V3.9">
    <property type="protein sequence ID" value="Pp3c6_18500V3.9"/>
    <property type="gene ID" value="Pp3c6_18500"/>
</dbReference>
<dbReference type="Pfam" id="PF06219">
    <property type="entry name" value="DUF1005"/>
    <property type="match status" value="1"/>
</dbReference>
<dbReference type="RefSeq" id="XP_024378841.1">
    <property type="nucleotide sequence ID" value="XM_024523073.2"/>
</dbReference>
<proteinExistence type="predicted"/>
<dbReference type="PANTHER" id="PTHR31317:SF4">
    <property type="entry name" value="OS08G0163500 PROTEIN"/>
    <property type="match status" value="1"/>
</dbReference>
<dbReference type="Gramene" id="Pp3c6_18500V3.8">
    <property type="protein sequence ID" value="Pp3c6_18500V3.8"/>
    <property type="gene ID" value="Pp3c6_18500"/>
</dbReference>
<dbReference type="EnsemblPlants" id="Pp3c6_18500V3.7">
    <property type="protein sequence ID" value="Pp3c6_18500V3.7"/>
    <property type="gene ID" value="Pp3c6_18500"/>
</dbReference>
<gene>
    <name evidence="2" type="primary">LOC112283837</name>
    <name evidence="1" type="ORF">PHYPA_009144</name>
</gene>
<dbReference type="GeneID" id="112283837"/>
<dbReference type="Gramene" id="Pp3c6_18500V3.1">
    <property type="protein sequence ID" value="Pp3c6_18500V3.1"/>
    <property type="gene ID" value="Pp3c6_18500"/>
</dbReference>
<dbReference type="AlphaFoldDB" id="A0A2K1KG84"/>
<accession>A0A2K1KG84</accession>
<protein>
    <submittedName>
        <fullName evidence="1 2">Uncharacterized protein</fullName>
    </submittedName>
</protein>
<reference evidence="1 3" key="1">
    <citation type="journal article" date="2008" name="Science">
        <title>The Physcomitrella genome reveals evolutionary insights into the conquest of land by plants.</title>
        <authorList>
            <person name="Rensing S."/>
            <person name="Lang D."/>
            <person name="Zimmer A."/>
            <person name="Terry A."/>
            <person name="Salamov A."/>
            <person name="Shapiro H."/>
            <person name="Nishiyama T."/>
            <person name="Perroud P.-F."/>
            <person name="Lindquist E."/>
            <person name="Kamisugi Y."/>
            <person name="Tanahashi T."/>
            <person name="Sakakibara K."/>
            <person name="Fujita T."/>
            <person name="Oishi K."/>
            <person name="Shin-I T."/>
            <person name="Kuroki Y."/>
            <person name="Toyoda A."/>
            <person name="Suzuki Y."/>
            <person name="Hashimoto A."/>
            <person name="Yamaguchi K."/>
            <person name="Sugano A."/>
            <person name="Kohara Y."/>
            <person name="Fujiyama A."/>
            <person name="Anterola A."/>
            <person name="Aoki S."/>
            <person name="Ashton N."/>
            <person name="Barbazuk W.B."/>
            <person name="Barker E."/>
            <person name="Bennetzen J."/>
            <person name="Bezanilla M."/>
            <person name="Blankenship R."/>
            <person name="Cho S.H."/>
            <person name="Dutcher S."/>
            <person name="Estelle M."/>
            <person name="Fawcett J.A."/>
            <person name="Gundlach H."/>
            <person name="Hanada K."/>
            <person name="Heyl A."/>
            <person name="Hicks K.A."/>
            <person name="Hugh J."/>
            <person name="Lohr M."/>
            <person name="Mayer K."/>
            <person name="Melkozernov A."/>
            <person name="Murata T."/>
            <person name="Nelson D."/>
            <person name="Pils B."/>
            <person name="Prigge M."/>
            <person name="Reiss B."/>
            <person name="Renner T."/>
            <person name="Rombauts S."/>
            <person name="Rushton P."/>
            <person name="Sanderfoot A."/>
            <person name="Schween G."/>
            <person name="Shiu S.-H."/>
            <person name="Stueber K."/>
            <person name="Theodoulou F.L."/>
            <person name="Tu H."/>
            <person name="Van de Peer Y."/>
            <person name="Verrier P.J."/>
            <person name="Waters E."/>
            <person name="Wood A."/>
            <person name="Yang L."/>
            <person name="Cove D."/>
            <person name="Cuming A."/>
            <person name="Hasebe M."/>
            <person name="Lucas S."/>
            <person name="Mishler D.B."/>
            <person name="Reski R."/>
            <person name="Grigoriev I."/>
            <person name="Quatrano R.S."/>
            <person name="Boore J.L."/>
        </authorList>
    </citation>
    <scope>NUCLEOTIDE SEQUENCE [LARGE SCALE GENOMIC DNA]</scope>
    <source>
        <strain evidence="2 3">cv. Gransden 2004</strain>
    </source>
</reference>
<dbReference type="RefSeq" id="XP_024378836.1">
    <property type="nucleotide sequence ID" value="XM_024523068.1"/>
</dbReference>
<dbReference type="Gramene" id="Pp3c6_18500V3.4">
    <property type="protein sequence ID" value="Pp3c6_18500V3.4"/>
    <property type="gene ID" value="Pp3c6_18500"/>
</dbReference>
<evidence type="ECO:0000313" key="3">
    <source>
        <dbReference type="Proteomes" id="UP000006727"/>
    </source>
</evidence>
<dbReference type="OMA" id="MGQSCAG"/>
<dbReference type="EMBL" id="ABEU02000006">
    <property type="protein sequence ID" value="PNR52769.1"/>
    <property type="molecule type" value="Genomic_DNA"/>
</dbReference>
<dbReference type="RefSeq" id="XP_024378838.1">
    <property type="nucleotide sequence ID" value="XM_024523070.1"/>
</dbReference>
<dbReference type="Gramene" id="Pp3c6_18500V3.7">
    <property type="protein sequence ID" value="Pp3c6_18500V3.7"/>
    <property type="gene ID" value="Pp3c6_18500"/>
</dbReference>
<reference evidence="1 3" key="2">
    <citation type="journal article" date="2018" name="Plant J.">
        <title>The Physcomitrella patens chromosome-scale assembly reveals moss genome structure and evolution.</title>
        <authorList>
            <person name="Lang D."/>
            <person name="Ullrich K.K."/>
            <person name="Murat F."/>
            <person name="Fuchs J."/>
            <person name="Jenkins J."/>
            <person name="Haas F.B."/>
            <person name="Piednoel M."/>
            <person name="Gundlach H."/>
            <person name="Van Bel M."/>
            <person name="Meyberg R."/>
            <person name="Vives C."/>
            <person name="Morata J."/>
            <person name="Symeonidi A."/>
            <person name="Hiss M."/>
            <person name="Muchero W."/>
            <person name="Kamisugi Y."/>
            <person name="Saleh O."/>
            <person name="Blanc G."/>
            <person name="Decker E.L."/>
            <person name="van Gessel N."/>
            <person name="Grimwood J."/>
            <person name="Hayes R.D."/>
            <person name="Graham S.W."/>
            <person name="Gunter L.E."/>
            <person name="McDaniel S.F."/>
            <person name="Hoernstein S.N.W."/>
            <person name="Larsson A."/>
            <person name="Li F.W."/>
            <person name="Perroud P.F."/>
            <person name="Phillips J."/>
            <person name="Ranjan P."/>
            <person name="Rokshar D.S."/>
            <person name="Rothfels C.J."/>
            <person name="Schneider L."/>
            <person name="Shu S."/>
            <person name="Stevenson D.W."/>
            <person name="Thummler F."/>
            <person name="Tillich M."/>
            <person name="Villarreal Aguilar J.C."/>
            <person name="Widiez T."/>
            <person name="Wong G.K."/>
            <person name="Wymore A."/>
            <person name="Zhang Y."/>
            <person name="Zimmer A.D."/>
            <person name="Quatrano R.S."/>
            <person name="Mayer K.F.X."/>
            <person name="Goodstein D."/>
            <person name="Casacuberta J.M."/>
            <person name="Vandepoele K."/>
            <person name="Reski R."/>
            <person name="Cuming A.C."/>
            <person name="Tuskan G.A."/>
            <person name="Maumus F."/>
            <person name="Salse J."/>
            <person name="Schmutz J."/>
            <person name="Rensing S.A."/>
        </authorList>
    </citation>
    <scope>NUCLEOTIDE SEQUENCE [LARGE SCALE GENOMIC DNA]</scope>
    <source>
        <strain evidence="2 3">cv. Gransden 2004</strain>
    </source>
</reference>
<dbReference type="EnsemblPlants" id="Pp3c6_18500V3.10">
    <property type="protein sequence ID" value="Pp3c6_18500V3.10"/>
    <property type="gene ID" value="Pp3c6_18500"/>
</dbReference>
<dbReference type="EnsemblPlants" id="Pp3c6_18500V3.4">
    <property type="protein sequence ID" value="Pp3c6_18500V3.4"/>
    <property type="gene ID" value="Pp3c6_18500"/>
</dbReference>
<dbReference type="Gramene" id="Pp3c6_18500V3.6">
    <property type="protein sequence ID" value="Pp3c6_18500V3.6"/>
    <property type="gene ID" value="Pp3c6_18500"/>
</dbReference>
<dbReference type="EnsemblPlants" id="Pp3c6_18500V3.6">
    <property type="protein sequence ID" value="Pp3c6_18500V3.6"/>
    <property type="gene ID" value="Pp3c6_18500"/>
</dbReference>
<reference evidence="2" key="3">
    <citation type="submission" date="2020-12" db="UniProtKB">
        <authorList>
            <consortium name="EnsemblPlants"/>
        </authorList>
    </citation>
    <scope>IDENTIFICATION</scope>
</reference>
<dbReference type="EnsemblPlants" id="Pp3c6_18500V3.5">
    <property type="protein sequence ID" value="Pp3c6_18500V3.5"/>
    <property type="gene ID" value="Pp3c6_18500"/>
</dbReference>
<dbReference type="InterPro" id="IPR010410">
    <property type="entry name" value="DUF1005"/>
</dbReference>
<evidence type="ECO:0000313" key="1">
    <source>
        <dbReference type="EMBL" id="PNR52769.1"/>
    </source>
</evidence>
<dbReference type="OrthoDB" id="1848252at2759"/>
<dbReference type="PaxDb" id="3218-PP1S14_109V6.1"/>
<dbReference type="Gramene" id="Pp3c6_18500V3.5">
    <property type="protein sequence ID" value="Pp3c6_18500V3.5"/>
    <property type="gene ID" value="Pp3c6_18500"/>
</dbReference>
<dbReference type="Gramene" id="Pp3c6_18500V3.10">
    <property type="protein sequence ID" value="Pp3c6_18500V3.10"/>
    <property type="gene ID" value="Pp3c6_18500"/>
</dbReference>
<dbReference type="Proteomes" id="UP000006727">
    <property type="component" value="Chromosome 6"/>
</dbReference>
<keyword evidence="3" id="KW-1185">Reference proteome</keyword>
<evidence type="ECO:0000313" key="2">
    <source>
        <dbReference type="EnsemblPlants" id="Pp3c6_18500V3.1"/>
    </source>
</evidence>
<dbReference type="RefSeq" id="XP_024378840.1">
    <property type="nucleotide sequence ID" value="XM_024523072.2"/>
</dbReference>
<sequence>MESRPFIRVAVCGLGLRIPVSSKASRGGVHAAASPCECEISLPNFPTETVPIMLLPPTSTTTPDVNHAAASFYLDETALEKLLLPSCMPRRTIPNLEVAVFLRKQKLGTFRLPVTLDWAEGKPAVLYSSWTSIGNGKVDGGKSGPSAELHVVVKVEADPRYMLQFEKVTALSPQIIQVSSKNQQSIFSCKFSRDKLSRCRVGASDMSSNSAWGSKSEDREKRRERKGWLVMIHDLSGSPVAAASMVTPFVPSAGSDYVARSNPGAWLILRPESPGADNWRPWGRLEAWRDRGGKDIGCRFQLMAEGGGVTGVSSGVLTSETILSAKKGGDFTIDARRFKQEVSLGPSPVESPRRNSLSPRSSGELSFGLGLHAVGEFVMSCGVRGDRNSSKPLVQVAMRHVSCVEDVAVFVALAAAVDLSVYACQPFKRRLRKELAEALSSS</sequence>
<organism evidence="1">
    <name type="scientific">Physcomitrium patens</name>
    <name type="common">Spreading-leaved earth moss</name>
    <name type="synonym">Physcomitrella patens</name>
    <dbReference type="NCBI Taxonomy" id="3218"/>
    <lineage>
        <taxon>Eukaryota</taxon>
        <taxon>Viridiplantae</taxon>
        <taxon>Streptophyta</taxon>
        <taxon>Embryophyta</taxon>
        <taxon>Bryophyta</taxon>
        <taxon>Bryophytina</taxon>
        <taxon>Bryopsida</taxon>
        <taxon>Funariidae</taxon>
        <taxon>Funariales</taxon>
        <taxon>Funariaceae</taxon>
        <taxon>Physcomitrium</taxon>
    </lineage>
</organism>
<dbReference type="RefSeq" id="XP_073391061.1">
    <property type="nucleotide sequence ID" value="XM_073534960.1"/>
</dbReference>
<dbReference type="EnsemblPlants" id="Pp3c6_18500V3.8">
    <property type="protein sequence ID" value="Pp3c6_18500V3.8"/>
    <property type="gene ID" value="Pp3c6_18500"/>
</dbReference>
<dbReference type="EnsemblPlants" id="Pp3c6_18500V3.1">
    <property type="protein sequence ID" value="Pp3c6_18500V3.1"/>
    <property type="gene ID" value="Pp3c6_18500"/>
</dbReference>
<name>A0A2K1KG84_PHYPA</name>
<dbReference type="RefSeq" id="XP_024378837.1">
    <property type="nucleotide sequence ID" value="XM_024523069.2"/>
</dbReference>
<dbReference type="Gramene" id="Pp3c6_18500V3.9">
    <property type="protein sequence ID" value="Pp3c6_18500V3.9"/>
    <property type="gene ID" value="Pp3c6_18500"/>
</dbReference>
<dbReference type="RefSeq" id="XP_024378835.1">
    <property type="nucleotide sequence ID" value="XM_024523067.1"/>
</dbReference>